<evidence type="ECO:0000256" key="4">
    <source>
        <dbReference type="ARBA" id="ARBA00023235"/>
    </source>
</evidence>
<dbReference type="InterPro" id="IPR041232">
    <property type="entry name" value="NPL"/>
</dbReference>
<dbReference type="FunCoup" id="A0A7J7DNY7">
    <property type="interactions" value="487"/>
</dbReference>
<evidence type="ECO:0000256" key="2">
    <source>
        <dbReference type="ARBA" id="ARBA00013194"/>
    </source>
</evidence>
<proteinExistence type="predicted"/>
<evidence type="ECO:0000256" key="5">
    <source>
        <dbReference type="PROSITE-ProRule" id="PRU00277"/>
    </source>
</evidence>
<feature type="compositionally biased region" description="Polar residues" evidence="6">
    <location>
        <begin position="385"/>
        <end position="394"/>
    </location>
</feature>
<feature type="compositionally biased region" description="Basic and acidic residues" evidence="6">
    <location>
        <begin position="227"/>
        <end position="237"/>
    </location>
</feature>
<feature type="region of interest" description="Disordered" evidence="6">
    <location>
        <begin position="349"/>
        <end position="548"/>
    </location>
</feature>
<dbReference type="InParanoid" id="A0A7J7DNY7"/>
<dbReference type="SUPFAM" id="SSF54534">
    <property type="entry name" value="FKBP-like"/>
    <property type="match status" value="1"/>
</dbReference>
<feature type="compositionally biased region" description="Basic and acidic residues" evidence="6">
    <location>
        <begin position="317"/>
        <end position="327"/>
    </location>
</feature>
<dbReference type="EC" id="5.2.1.8" evidence="2 5"/>
<dbReference type="GO" id="GO:0003755">
    <property type="term" value="F:peptidyl-prolyl cis-trans isomerase activity"/>
    <property type="evidence" value="ECO:0007669"/>
    <property type="project" value="UniProtKB-KW"/>
</dbReference>
<feature type="domain" description="PPIase FKBP-type" evidence="7">
    <location>
        <begin position="576"/>
        <end position="610"/>
    </location>
</feature>
<dbReference type="AlphaFoldDB" id="A0A7J7DNY7"/>
<feature type="compositionally biased region" description="Basic residues" evidence="6">
    <location>
        <begin position="504"/>
        <end position="516"/>
    </location>
</feature>
<dbReference type="PANTHER" id="PTHR43811">
    <property type="entry name" value="FKBP-TYPE PEPTIDYL-PROLYL CIS-TRANS ISOMERASE FKPA"/>
    <property type="match status" value="1"/>
</dbReference>
<dbReference type="Proteomes" id="UP000593562">
    <property type="component" value="Unassembled WGS sequence"/>
</dbReference>
<keyword evidence="9" id="KW-1185">Reference proteome</keyword>
<evidence type="ECO:0000256" key="3">
    <source>
        <dbReference type="ARBA" id="ARBA00023110"/>
    </source>
</evidence>
<feature type="compositionally biased region" description="Basic residues" evidence="6">
    <location>
        <begin position="285"/>
        <end position="295"/>
    </location>
</feature>
<feature type="region of interest" description="Disordered" evidence="6">
    <location>
        <begin position="141"/>
        <end position="300"/>
    </location>
</feature>
<feature type="compositionally biased region" description="Polar residues" evidence="6">
    <location>
        <begin position="456"/>
        <end position="490"/>
    </location>
</feature>
<accession>A0A7J7DNY7</accession>
<dbReference type="PANTHER" id="PTHR43811:SF48">
    <property type="entry name" value="PEPTIDYL-PROLYL CIS-TRANS ISOMERASE FKBP43"/>
    <property type="match status" value="1"/>
</dbReference>
<sequence length="610" mass="67399">MAFWGVELKPGRPFTHSSNTAKGRLHISQATLGIGSATAKSVVQCNVGNRSPVFLCSLFPEKLESSQLNLEFDEADDVVLSVLGPRSVHLTGYYLVGGRHFYPNDESESYGEDIANTASERSNHSDEEYEDSFIDDAEPEVFSASPVSSSGASEEQIKHKQHKNRHRRLRKKYRLRESDEDNSSEEKLIPSNAGVAILDSEDEDKLPIASLGNNKCASKRTQSGAEGKADISKKTCGDGKSITVPERKDDTGVDDDPEKRSSQDDLYQFVQRSDGIGSEDGAGINKKKKEHSKKGKPLEVDRKEDFFFGMIIKEDKSKKHDTDHEKFSQLPLTNEEDMKTANYKGAKLSHASLPSTEVDHAQPKKSKVRRKEKDRVDNDCHDNVVKQNHIQSNKVEAGSGSMDLPARNDKTKSQINDEGTELAPDSLLPTMDVSPGNGAKLKRKRKERESDKTSEIESTCNARKENGAQTGNISLSPSLTDKQNQTSGNDVEQIADINQSEEKKRKKKKSKKSRDHHGKDLFREIPPVSVHKNESLVDSGVSNTEDKSSKLRTLSGGLVVKEVKVGKTDGKIAAPGKKISIHYTGKLKNGQIFDSNVEGKPLKFRLGSML</sequence>
<feature type="region of interest" description="Disordered" evidence="6">
    <location>
        <begin position="317"/>
        <end position="336"/>
    </location>
</feature>
<dbReference type="Pfam" id="PF00254">
    <property type="entry name" value="FKBP_C"/>
    <property type="match status" value="1"/>
</dbReference>
<comment type="catalytic activity">
    <reaction evidence="1 5">
        <text>[protein]-peptidylproline (omega=180) = [protein]-peptidylproline (omega=0)</text>
        <dbReference type="Rhea" id="RHEA:16237"/>
        <dbReference type="Rhea" id="RHEA-COMP:10747"/>
        <dbReference type="Rhea" id="RHEA-COMP:10748"/>
        <dbReference type="ChEBI" id="CHEBI:83833"/>
        <dbReference type="ChEBI" id="CHEBI:83834"/>
        <dbReference type="EC" id="5.2.1.8"/>
    </reaction>
</comment>
<keyword evidence="3 5" id="KW-0697">Rotamase</keyword>
<dbReference type="Pfam" id="PF17800">
    <property type="entry name" value="NPL"/>
    <property type="match status" value="1"/>
</dbReference>
<evidence type="ECO:0000256" key="6">
    <source>
        <dbReference type="SAM" id="MobiDB-lite"/>
    </source>
</evidence>
<reference evidence="8 9" key="1">
    <citation type="journal article" date="2020" name="Nat. Commun.">
        <title>Genome of Tripterygium wilfordii and identification of cytochrome P450 involved in triptolide biosynthesis.</title>
        <authorList>
            <person name="Tu L."/>
            <person name="Su P."/>
            <person name="Zhang Z."/>
            <person name="Gao L."/>
            <person name="Wang J."/>
            <person name="Hu T."/>
            <person name="Zhou J."/>
            <person name="Zhang Y."/>
            <person name="Zhao Y."/>
            <person name="Liu Y."/>
            <person name="Song Y."/>
            <person name="Tong Y."/>
            <person name="Lu Y."/>
            <person name="Yang J."/>
            <person name="Xu C."/>
            <person name="Jia M."/>
            <person name="Peters R.J."/>
            <person name="Huang L."/>
            <person name="Gao W."/>
        </authorList>
    </citation>
    <scope>NUCLEOTIDE SEQUENCE [LARGE SCALE GENOMIC DNA]</scope>
    <source>
        <strain evidence="9">cv. XIE 37</strain>
        <tissue evidence="8">Leaf</tissue>
    </source>
</reference>
<evidence type="ECO:0000313" key="9">
    <source>
        <dbReference type="Proteomes" id="UP000593562"/>
    </source>
</evidence>
<evidence type="ECO:0000313" key="8">
    <source>
        <dbReference type="EMBL" id="KAF5748003.1"/>
    </source>
</evidence>
<gene>
    <name evidence="8" type="ORF">HS088_TW05G00735</name>
</gene>
<dbReference type="EMBL" id="JAAARO010000005">
    <property type="protein sequence ID" value="KAF5748003.1"/>
    <property type="molecule type" value="Genomic_DNA"/>
</dbReference>
<feature type="compositionally biased region" description="Basic and acidic residues" evidence="6">
    <location>
        <begin position="371"/>
        <end position="384"/>
    </location>
</feature>
<comment type="caution">
    <text evidence="8">The sequence shown here is derived from an EMBL/GenBank/DDBJ whole genome shotgun (WGS) entry which is preliminary data.</text>
</comment>
<dbReference type="Gene3D" id="3.10.50.40">
    <property type="match status" value="1"/>
</dbReference>
<feature type="compositionally biased region" description="Basic and acidic residues" evidence="6">
    <location>
        <begin position="245"/>
        <end position="263"/>
    </location>
</feature>
<dbReference type="InterPro" id="IPR046357">
    <property type="entry name" value="PPIase_dom_sf"/>
</dbReference>
<evidence type="ECO:0000259" key="7">
    <source>
        <dbReference type="PROSITE" id="PS50059"/>
    </source>
</evidence>
<feature type="compositionally biased region" description="Low complexity" evidence="6">
    <location>
        <begin position="141"/>
        <end position="154"/>
    </location>
</feature>
<feature type="compositionally biased region" description="Polar residues" evidence="6">
    <location>
        <begin position="211"/>
        <end position="224"/>
    </location>
</feature>
<organism evidence="8 9">
    <name type="scientific">Tripterygium wilfordii</name>
    <name type="common">Thunder God vine</name>
    <dbReference type="NCBI Taxonomy" id="458696"/>
    <lineage>
        <taxon>Eukaryota</taxon>
        <taxon>Viridiplantae</taxon>
        <taxon>Streptophyta</taxon>
        <taxon>Embryophyta</taxon>
        <taxon>Tracheophyta</taxon>
        <taxon>Spermatophyta</taxon>
        <taxon>Magnoliopsida</taxon>
        <taxon>eudicotyledons</taxon>
        <taxon>Gunneridae</taxon>
        <taxon>Pentapetalae</taxon>
        <taxon>rosids</taxon>
        <taxon>fabids</taxon>
        <taxon>Celastrales</taxon>
        <taxon>Celastraceae</taxon>
        <taxon>Tripterygium</taxon>
    </lineage>
</organism>
<name>A0A7J7DNY7_TRIWF</name>
<protein>
    <recommendedName>
        <fullName evidence="2 5">peptidylprolyl isomerase</fullName>
        <ecNumber evidence="2 5">5.2.1.8</ecNumber>
    </recommendedName>
</protein>
<evidence type="ECO:0000256" key="1">
    <source>
        <dbReference type="ARBA" id="ARBA00000971"/>
    </source>
</evidence>
<dbReference type="Gene3D" id="2.60.120.340">
    <property type="entry name" value="Nucleoplasmin core domain"/>
    <property type="match status" value="1"/>
</dbReference>
<dbReference type="InterPro" id="IPR001179">
    <property type="entry name" value="PPIase_FKBP_dom"/>
</dbReference>
<feature type="compositionally biased region" description="Basic residues" evidence="6">
    <location>
        <begin position="159"/>
        <end position="174"/>
    </location>
</feature>
<keyword evidence="4 5" id="KW-0413">Isomerase</keyword>
<dbReference type="PROSITE" id="PS50059">
    <property type="entry name" value="FKBP_PPIASE"/>
    <property type="match status" value="1"/>
</dbReference>